<dbReference type="Pfam" id="PF11951">
    <property type="entry name" value="Fungal_trans_2"/>
    <property type="match status" value="1"/>
</dbReference>
<dbReference type="AlphaFoldDB" id="A0A0A1TG48"/>
<organism evidence="3 4">
    <name type="scientific">[Torrubiella] hemipterigena</name>
    <dbReference type="NCBI Taxonomy" id="1531966"/>
    <lineage>
        <taxon>Eukaryota</taxon>
        <taxon>Fungi</taxon>
        <taxon>Dikarya</taxon>
        <taxon>Ascomycota</taxon>
        <taxon>Pezizomycotina</taxon>
        <taxon>Sordariomycetes</taxon>
        <taxon>Hypocreomycetidae</taxon>
        <taxon>Hypocreales</taxon>
        <taxon>Clavicipitaceae</taxon>
        <taxon>Clavicipitaceae incertae sedis</taxon>
        <taxon>'Torrubiella' clade</taxon>
    </lineage>
</organism>
<dbReference type="Proteomes" id="UP000039046">
    <property type="component" value="Unassembled WGS sequence"/>
</dbReference>
<dbReference type="PROSITE" id="PS00463">
    <property type="entry name" value="ZN2_CY6_FUNGAL_1"/>
    <property type="match status" value="1"/>
</dbReference>
<evidence type="ECO:0000313" key="4">
    <source>
        <dbReference type="Proteomes" id="UP000039046"/>
    </source>
</evidence>
<proteinExistence type="predicted"/>
<dbReference type="InterPro" id="IPR001138">
    <property type="entry name" value="Zn2Cys6_DnaBD"/>
</dbReference>
<dbReference type="GO" id="GO:0008270">
    <property type="term" value="F:zinc ion binding"/>
    <property type="evidence" value="ECO:0007669"/>
    <property type="project" value="InterPro"/>
</dbReference>
<dbReference type="InterPro" id="IPR021858">
    <property type="entry name" value="Fun_TF"/>
</dbReference>
<keyword evidence="1" id="KW-0539">Nucleus</keyword>
<sequence>MASSTLNTTKAGKPVSRTKRWAPKTTTGCITCKKRHVKCDEARPTCHRCFKAKIACAGYALPARDSRGPLPIAPRVGAAYSDDYGLPLWDTPTVVPSSTRMDIRDLLYLAPTLIEARSLFGPAQTYHSEYSRMHTRELATYAQYLPARIDYDETLDCAIQCASASLREFSAHIVTHDTPFVLTNPAVLAAYSRALNSLQRALRHPERSKTAEILCATKLLMIFECTKGTTTDAALFQHTRGAALLIEHRGPEQFNSDFDRSLLTSHLPLLYLSMIRTGEHSFLNESRWLNIIQRAASTGPSSLDRCEFWLTYFGKAVPFAHHWIKTNRLITYPPFTLATKTGLHNAALDRANEICGILIPWHESIVTARPAQEQFRERWTDMVTISLATVIFQLKLAIAIGIENAKKANEDAIELCYKLERLHTARKNVARATALVVVGMYSAVMATHDEWTDYVEQNPQLGPGGQEIPRLMPPEIFWRLFQRAGFMPPPEPS</sequence>
<evidence type="ECO:0000259" key="2">
    <source>
        <dbReference type="PROSITE" id="PS50048"/>
    </source>
</evidence>
<dbReference type="STRING" id="1531966.A0A0A1TG48"/>
<evidence type="ECO:0000256" key="1">
    <source>
        <dbReference type="ARBA" id="ARBA00023242"/>
    </source>
</evidence>
<gene>
    <name evidence="3" type="ORF">VHEMI09333</name>
</gene>
<dbReference type="OrthoDB" id="2991872at2759"/>
<dbReference type="CDD" id="cd00067">
    <property type="entry name" value="GAL4"/>
    <property type="match status" value="1"/>
</dbReference>
<dbReference type="Pfam" id="PF00172">
    <property type="entry name" value="Zn_clus"/>
    <property type="match status" value="1"/>
</dbReference>
<reference evidence="3 4" key="1">
    <citation type="journal article" date="2015" name="Genome Announc.">
        <title>Draft Genome Sequence and Gene Annotation of the Entomopathogenic Fungus Verticillium hemipterigenum.</title>
        <authorList>
            <person name="Horn F."/>
            <person name="Habel A."/>
            <person name="Scharf D.H."/>
            <person name="Dworschak J."/>
            <person name="Brakhage A.A."/>
            <person name="Guthke R."/>
            <person name="Hertweck C."/>
            <person name="Linde J."/>
        </authorList>
    </citation>
    <scope>NUCLEOTIDE SEQUENCE [LARGE SCALE GENOMIC DNA]</scope>
</reference>
<accession>A0A0A1TG48</accession>
<dbReference type="InterPro" id="IPR036864">
    <property type="entry name" value="Zn2-C6_fun-type_DNA-bd_sf"/>
</dbReference>
<feature type="domain" description="Zn(2)-C6 fungal-type" evidence="2">
    <location>
        <begin position="28"/>
        <end position="56"/>
    </location>
</feature>
<protein>
    <recommendedName>
        <fullName evidence="2">Zn(2)-C6 fungal-type domain-containing protein</fullName>
    </recommendedName>
</protein>
<dbReference type="PROSITE" id="PS50048">
    <property type="entry name" value="ZN2_CY6_FUNGAL_2"/>
    <property type="match status" value="1"/>
</dbReference>
<dbReference type="EMBL" id="CDHN01000006">
    <property type="protein sequence ID" value="CEJ93764.1"/>
    <property type="molecule type" value="Genomic_DNA"/>
</dbReference>
<dbReference type="InterPro" id="IPR053178">
    <property type="entry name" value="Osmoadaptation_assoc"/>
</dbReference>
<dbReference type="PANTHER" id="PTHR38111:SF6">
    <property type="entry name" value="FINGER DOMAIN PROTEIN, PUTATIVE (AFU_ORTHOLOGUE AFUA_8G01940)-RELATED"/>
    <property type="match status" value="1"/>
</dbReference>
<dbReference type="SMART" id="SM00066">
    <property type="entry name" value="GAL4"/>
    <property type="match status" value="1"/>
</dbReference>
<name>A0A0A1TG48_9HYPO</name>
<dbReference type="SUPFAM" id="SSF57701">
    <property type="entry name" value="Zn2/Cys6 DNA-binding domain"/>
    <property type="match status" value="1"/>
</dbReference>
<keyword evidence="4" id="KW-1185">Reference proteome</keyword>
<dbReference type="PANTHER" id="PTHR38111">
    <property type="entry name" value="ZN(2)-C6 FUNGAL-TYPE DOMAIN-CONTAINING PROTEIN-RELATED"/>
    <property type="match status" value="1"/>
</dbReference>
<dbReference type="Gene3D" id="4.10.240.10">
    <property type="entry name" value="Zn(2)-C6 fungal-type DNA-binding domain"/>
    <property type="match status" value="1"/>
</dbReference>
<evidence type="ECO:0000313" key="3">
    <source>
        <dbReference type="EMBL" id="CEJ93764.1"/>
    </source>
</evidence>
<dbReference type="GO" id="GO:0000981">
    <property type="term" value="F:DNA-binding transcription factor activity, RNA polymerase II-specific"/>
    <property type="evidence" value="ECO:0007669"/>
    <property type="project" value="InterPro"/>
</dbReference>
<dbReference type="HOGENOM" id="CLU_040454_0_0_1"/>